<evidence type="ECO:0000313" key="1">
    <source>
        <dbReference type="EMBL" id="KAI3824734.1"/>
    </source>
</evidence>
<accession>A0ACB9JXV2</accession>
<evidence type="ECO:0000313" key="2">
    <source>
        <dbReference type="Proteomes" id="UP001056120"/>
    </source>
</evidence>
<keyword evidence="2" id="KW-1185">Reference proteome</keyword>
<organism evidence="1 2">
    <name type="scientific">Smallanthus sonchifolius</name>
    <dbReference type="NCBI Taxonomy" id="185202"/>
    <lineage>
        <taxon>Eukaryota</taxon>
        <taxon>Viridiplantae</taxon>
        <taxon>Streptophyta</taxon>
        <taxon>Embryophyta</taxon>
        <taxon>Tracheophyta</taxon>
        <taxon>Spermatophyta</taxon>
        <taxon>Magnoliopsida</taxon>
        <taxon>eudicotyledons</taxon>
        <taxon>Gunneridae</taxon>
        <taxon>Pentapetalae</taxon>
        <taxon>asterids</taxon>
        <taxon>campanulids</taxon>
        <taxon>Asterales</taxon>
        <taxon>Asteraceae</taxon>
        <taxon>Asteroideae</taxon>
        <taxon>Heliantheae alliance</taxon>
        <taxon>Millerieae</taxon>
        <taxon>Smallanthus</taxon>
    </lineage>
</organism>
<reference evidence="2" key="1">
    <citation type="journal article" date="2022" name="Mol. Ecol. Resour.">
        <title>The genomes of chicory, endive, great burdock and yacon provide insights into Asteraceae palaeo-polyploidization history and plant inulin production.</title>
        <authorList>
            <person name="Fan W."/>
            <person name="Wang S."/>
            <person name="Wang H."/>
            <person name="Wang A."/>
            <person name="Jiang F."/>
            <person name="Liu H."/>
            <person name="Zhao H."/>
            <person name="Xu D."/>
            <person name="Zhang Y."/>
        </authorList>
    </citation>
    <scope>NUCLEOTIDE SEQUENCE [LARGE SCALE GENOMIC DNA]</scope>
    <source>
        <strain evidence="2">cv. Yunnan</strain>
    </source>
</reference>
<proteinExistence type="predicted"/>
<dbReference type="Proteomes" id="UP001056120">
    <property type="component" value="Linkage Group LG02"/>
</dbReference>
<protein>
    <submittedName>
        <fullName evidence="1">Uncharacterized protein</fullName>
    </submittedName>
</protein>
<comment type="caution">
    <text evidence="1">The sequence shown here is derived from an EMBL/GenBank/DDBJ whole genome shotgun (WGS) entry which is preliminary data.</text>
</comment>
<gene>
    <name evidence="1" type="ORF">L1987_06205</name>
</gene>
<dbReference type="EMBL" id="CM042019">
    <property type="protein sequence ID" value="KAI3824734.1"/>
    <property type="molecule type" value="Genomic_DNA"/>
</dbReference>
<sequence length="344" mass="38082">MILVASQLFLYFFLIPTLTSGANTLAINQSLTGNQTLVSVDGNFEMGFFRAALQLKESACRRSCLDNCICNAYTFTSNVCQHWDREHLDSISLLCLSHDSYLDTSQFHIKVASKDLPRLIKNKDVNLGAVVGSVAGVIFILGITLLIICRKKRILAGKLTMEGSLMAFVYRDLQIVTKNFSNKLGGGSFGSVFKGVLNDSSIVGVKKLESVRQGEKEFRSEVSTIGIIQHVNLVRLRGFCAQADVFSYGMMLFELVHGKRNSHQSEDRSFAFFPSLAANVLMAGGDILSLLDGRLNREGSVEEITKIFKVAYWCIQDEEDSRPSMSEVEHILEGVMDVSMPPIP</sequence>
<name>A0ACB9JXV2_9ASTR</name>
<reference evidence="1 2" key="2">
    <citation type="journal article" date="2022" name="Mol. Ecol. Resour.">
        <title>The genomes of chicory, endive, great burdock and yacon provide insights into Asteraceae paleo-polyploidization history and plant inulin production.</title>
        <authorList>
            <person name="Fan W."/>
            <person name="Wang S."/>
            <person name="Wang H."/>
            <person name="Wang A."/>
            <person name="Jiang F."/>
            <person name="Liu H."/>
            <person name="Zhao H."/>
            <person name="Xu D."/>
            <person name="Zhang Y."/>
        </authorList>
    </citation>
    <scope>NUCLEOTIDE SEQUENCE [LARGE SCALE GENOMIC DNA]</scope>
    <source>
        <strain evidence="2">cv. Yunnan</strain>
        <tissue evidence="1">Leaves</tissue>
    </source>
</reference>